<dbReference type="EMBL" id="JARGEQ010000008">
    <property type="protein sequence ID" value="MDF1585045.1"/>
    <property type="molecule type" value="Genomic_DNA"/>
</dbReference>
<comment type="similarity">
    <text evidence="5">Belongs to the bacterial solute-binding protein PotD/PotF family.</text>
</comment>
<dbReference type="GO" id="GO:0042597">
    <property type="term" value="C:periplasmic space"/>
    <property type="evidence" value="ECO:0007669"/>
    <property type="project" value="UniProtKB-SubCell"/>
</dbReference>
<dbReference type="PANTHER" id="PTHR30222">
    <property type="entry name" value="SPERMIDINE/PUTRESCINE-BINDING PERIPLASMIC PROTEIN"/>
    <property type="match status" value="1"/>
</dbReference>
<dbReference type="CDD" id="cd13590">
    <property type="entry name" value="PBP2_PotD_PotF_like"/>
    <property type="match status" value="1"/>
</dbReference>
<dbReference type="PANTHER" id="PTHR30222:SF17">
    <property type="entry name" value="SPERMIDINE_PUTRESCINE-BINDING PERIPLASMIC PROTEIN"/>
    <property type="match status" value="1"/>
</dbReference>
<dbReference type="Proteomes" id="UP001301140">
    <property type="component" value="Unassembled WGS sequence"/>
</dbReference>
<dbReference type="AlphaFoldDB" id="A0AAP3XQJ4"/>
<accession>A0AAP3XQJ4</accession>
<dbReference type="PRINTS" id="PR00909">
    <property type="entry name" value="SPERMDNBNDNG"/>
</dbReference>
<evidence type="ECO:0000313" key="6">
    <source>
        <dbReference type="EMBL" id="MDF1585045.1"/>
    </source>
</evidence>
<dbReference type="SUPFAM" id="SSF53850">
    <property type="entry name" value="Periplasmic binding protein-like II"/>
    <property type="match status" value="1"/>
</dbReference>
<protein>
    <recommendedName>
        <fullName evidence="5">Putrescine-binding periplasmic protein</fullName>
    </recommendedName>
</protein>
<name>A0AAP3XQJ4_9PROT</name>
<comment type="function">
    <text evidence="5">Required for the activity of the bacterial periplasmic transport system of putrescine.</text>
</comment>
<reference evidence="6 7" key="1">
    <citation type="submission" date="2023-03" db="EMBL/GenBank/DDBJ databases">
        <title>YIM 152171 draft genome.</title>
        <authorList>
            <person name="Yang Z."/>
        </authorList>
    </citation>
    <scope>NUCLEOTIDE SEQUENCE [LARGE SCALE GENOMIC DNA]</scope>
    <source>
        <strain evidence="6 7">YIM 152171</strain>
    </source>
</reference>
<dbReference type="GO" id="GO:0015846">
    <property type="term" value="P:polyamine transport"/>
    <property type="evidence" value="ECO:0007669"/>
    <property type="project" value="InterPro"/>
</dbReference>
<proteinExistence type="inferred from homology"/>
<gene>
    <name evidence="6" type="ORF">PZ740_01440</name>
</gene>
<evidence type="ECO:0000256" key="1">
    <source>
        <dbReference type="ARBA" id="ARBA00004418"/>
    </source>
</evidence>
<evidence type="ECO:0000256" key="3">
    <source>
        <dbReference type="ARBA" id="ARBA00022729"/>
    </source>
</evidence>
<sequence length="358" mass="39674">MSRRRTLLPLAALDRRRFLGGTLSVAAAAGLPFRSAEAQDKVVNVYNWDTYIGENTLEDFTEATGINVRYDLYGSNEELFGKLREGNPGYDVIVPTDNYVQRMRAAGMLASLDHALLPNLANLAPRFRTPSYDPELEHSVPYFWGTLGLGYRSSVGTAESLAEIFETGKWDGRIALLADVDTLRMTLKYLGYSMNSSDPAQIAEAADALIRIKSKIKTFAPDTGQDLLLSGEVDVALEFSGDVLQVMEEDPDIGYRVPKEGGQIWTDNLCIAKGAPNPANAHAFINFILEAEVHAAIAEEIQYALPNEKARALLPEEMRDDETIYPPEEVLERCELLVYQGEEVSALYEKAWTRVLAS</sequence>
<evidence type="ECO:0000256" key="4">
    <source>
        <dbReference type="ARBA" id="ARBA00022764"/>
    </source>
</evidence>
<dbReference type="Pfam" id="PF13416">
    <property type="entry name" value="SBP_bac_8"/>
    <property type="match status" value="1"/>
</dbReference>
<dbReference type="PROSITE" id="PS51318">
    <property type="entry name" value="TAT"/>
    <property type="match status" value="1"/>
</dbReference>
<evidence type="ECO:0000256" key="2">
    <source>
        <dbReference type="ARBA" id="ARBA00022448"/>
    </source>
</evidence>
<dbReference type="Gene3D" id="3.40.190.10">
    <property type="entry name" value="Periplasmic binding protein-like II"/>
    <property type="match status" value="2"/>
</dbReference>
<dbReference type="RefSeq" id="WP_327787455.1">
    <property type="nucleotide sequence ID" value="NZ_JARGEQ010000008.1"/>
</dbReference>
<dbReference type="PIRSF" id="PIRSF019574">
    <property type="entry name" value="Periplasmic_polyamine_BP"/>
    <property type="match status" value="1"/>
</dbReference>
<keyword evidence="2 5" id="KW-0813">Transport</keyword>
<comment type="subcellular location">
    <subcellularLocation>
        <location evidence="1 5">Periplasm</location>
    </subcellularLocation>
</comment>
<dbReference type="InterPro" id="IPR001188">
    <property type="entry name" value="Sperm_putr-bd"/>
</dbReference>
<dbReference type="InterPro" id="IPR006059">
    <property type="entry name" value="SBP"/>
</dbReference>
<evidence type="ECO:0000256" key="5">
    <source>
        <dbReference type="PIRNR" id="PIRNR019574"/>
    </source>
</evidence>
<keyword evidence="3" id="KW-0732">Signal</keyword>
<organism evidence="6 7">
    <name type="scientific">Marinimicrococcus flavescens</name>
    <dbReference type="NCBI Taxonomy" id="3031815"/>
    <lineage>
        <taxon>Bacteria</taxon>
        <taxon>Pseudomonadati</taxon>
        <taxon>Pseudomonadota</taxon>
        <taxon>Alphaproteobacteria</taxon>
        <taxon>Geminicoccales</taxon>
        <taxon>Geminicoccaceae</taxon>
        <taxon>Marinimicrococcus</taxon>
    </lineage>
</organism>
<keyword evidence="4 5" id="KW-0574">Periplasm</keyword>
<evidence type="ECO:0000313" key="7">
    <source>
        <dbReference type="Proteomes" id="UP001301140"/>
    </source>
</evidence>
<keyword evidence="7" id="KW-1185">Reference proteome</keyword>
<comment type="caution">
    <text evidence="6">The sequence shown here is derived from an EMBL/GenBank/DDBJ whole genome shotgun (WGS) entry which is preliminary data.</text>
</comment>
<dbReference type="GO" id="GO:0019808">
    <property type="term" value="F:polyamine binding"/>
    <property type="evidence" value="ECO:0007669"/>
    <property type="project" value="InterPro"/>
</dbReference>
<dbReference type="InterPro" id="IPR006311">
    <property type="entry name" value="TAT_signal"/>
</dbReference>